<evidence type="ECO:0000313" key="2">
    <source>
        <dbReference type="EMBL" id="MEL3959460.1"/>
    </source>
</evidence>
<dbReference type="EMBL" id="JBBYAK010000002">
    <property type="protein sequence ID" value="MEL3959460.1"/>
    <property type="molecule type" value="Genomic_DNA"/>
</dbReference>
<evidence type="ECO:0000256" key="1">
    <source>
        <dbReference type="SAM" id="Coils"/>
    </source>
</evidence>
<reference evidence="2 3" key="1">
    <citation type="submission" date="2024-03" db="EMBL/GenBank/DDBJ databases">
        <title>Bacilli Hybrid Assemblies.</title>
        <authorList>
            <person name="Kovac J."/>
        </authorList>
    </citation>
    <scope>NUCLEOTIDE SEQUENCE [LARGE SCALE GENOMIC DNA]</scope>
    <source>
        <strain evidence="2 3">FSL M8-0022</strain>
    </source>
</reference>
<protein>
    <submittedName>
        <fullName evidence="2">Uncharacterized protein</fullName>
    </submittedName>
</protein>
<comment type="caution">
    <text evidence="2">The sequence shown here is derived from an EMBL/GenBank/DDBJ whole genome shotgun (WGS) entry which is preliminary data.</text>
</comment>
<keyword evidence="1" id="KW-0175">Coiled coil</keyword>
<gene>
    <name evidence="2" type="ORF">NST17_20120</name>
</gene>
<sequence>MSGIIEQMQTEIEMLRSQVAELKATIEKQTANNHEQIIKSQQQHRDKIIERAKDDVTRLIDMGKSYELDLNIDYPFDGNFYNVKFIVNKEKRTVVALAYIIKPNDILLDKFEYKNKTPKSRGIAKCAPTDCFNVHIGKAIALRRALGLHVPYEYRDAPQPTEVRVGDIVDWGWKKLSYKIADGYRVICLNNGKDMTEYADIKYARIIDDSRENIIHMTKVKEEEK</sequence>
<organism evidence="2 3">
    <name type="scientific">Caldifermentibacillus hisashii</name>
    <dbReference type="NCBI Taxonomy" id="996558"/>
    <lineage>
        <taxon>Bacteria</taxon>
        <taxon>Bacillati</taxon>
        <taxon>Bacillota</taxon>
        <taxon>Bacilli</taxon>
        <taxon>Bacillales</taxon>
        <taxon>Bacillaceae</taxon>
        <taxon>Caldifermentibacillus</taxon>
    </lineage>
</organism>
<keyword evidence="3" id="KW-1185">Reference proteome</keyword>
<name>A0ABU9K605_9BACI</name>
<evidence type="ECO:0000313" key="3">
    <source>
        <dbReference type="Proteomes" id="UP001459714"/>
    </source>
</evidence>
<dbReference type="Proteomes" id="UP001459714">
    <property type="component" value="Unassembled WGS sequence"/>
</dbReference>
<proteinExistence type="predicted"/>
<accession>A0ABU9K605</accession>
<feature type="coiled-coil region" evidence="1">
    <location>
        <begin position="5"/>
        <end position="32"/>
    </location>
</feature>
<dbReference type="RefSeq" id="WP_342021095.1">
    <property type="nucleotide sequence ID" value="NZ_JBBYAK010000002.1"/>
</dbReference>